<evidence type="ECO:0000313" key="4">
    <source>
        <dbReference type="EMBL" id="GGH43731.1"/>
    </source>
</evidence>
<proteinExistence type="predicted"/>
<sequence length="312" mass="33312">MSSDETGETAEARRRREALREKAQQVKARQARNRVLRRAAIVLGVVAVVAAVAFAVTNAVVPTLSKPTLNPANMQDDGVVLDETVVGADDDDEADEAEAQTNAAPAVEIHVYVDYLSEASGVFQRTNAAQLKEWVEQGAVSLVYHPVALLTSKSNGTKYSQRAAGAAACVWEHAPEAFIAYNHELLTNQPSPDSDGYSDAELADRAIAVGAANTQVVRACIENEDYFSWAREATERALTEPLPGTDDVTLSGAPMILVNGQSYVGSLERAEEFSQFVLNVSSDAYLRTATPTPSPAPTPTDEPPAPTPTDGE</sequence>
<reference evidence="4" key="2">
    <citation type="submission" date="2020-09" db="EMBL/GenBank/DDBJ databases">
        <authorList>
            <person name="Sun Q."/>
            <person name="Zhou Y."/>
        </authorList>
    </citation>
    <scope>NUCLEOTIDE SEQUENCE</scope>
    <source>
        <strain evidence="4">CGMCC 1.15794</strain>
    </source>
</reference>
<keyword evidence="2" id="KW-0472">Membrane</keyword>
<dbReference type="EMBL" id="BMJY01000006">
    <property type="protein sequence ID" value="GGH43731.1"/>
    <property type="molecule type" value="Genomic_DNA"/>
</dbReference>
<dbReference type="AlphaFoldDB" id="A0A917IH89"/>
<evidence type="ECO:0000256" key="2">
    <source>
        <dbReference type="SAM" id="Phobius"/>
    </source>
</evidence>
<dbReference type="InterPro" id="IPR036249">
    <property type="entry name" value="Thioredoxin-like_sf"/>
</dbReference>
<keyword evidence="2" id="KW-0812">Transmembrane</keyword>
<accession>A0A917IH89</accession>
<feature type="transmembrane region" description="Helical" evidence="2">
    <location>
        <begin position="39"/>
        <end position="61"/>
    </location>
</feature>
<evidence type="ECO:0000256" key="1">
    <source>
        <dbReference type="SAM" id="MobiDB-lite"/>
    </source>
</evidence>
<feature type="compositionally biased region" description="Pro residues" evidence="1">
    <location>
        <begin position="292"/>
        <end position="312"/>
    </location>
</feature>
<feature type="domain" description="Thioredoxin-like fold" evidence="3">
    <location>
        <begin position="107"/>
        <end position="274"/>
    </location>
</feature>
<dbReference type="Proteomes" id="UP000657592">
    <property type="component" value="Unassembled WGS sequence"/>
</dbReference>
<dbReference type="Gene3D" id="3.40.30.10">
    <property type="entry name" value="Glutaredoxin"/>
    <property type="match status" value="1"/>
</dbReference>
<evidence type="ECO:0000313" key="5">
    <source>
        <dbReference type="Proteomes" id="UP000657592"/>
    </source>
</evidence>
<keyword evidence="2" id="KW-1133">Transmembrane helix</keyword>
<dbReference type="RefSeq" id="WP_188755938.1">
    <property type="nucleotide sequence ID" value="NZ_BMJY01000006.1"/>
</dbReference>
<organism evidence="4 5">
    <name type="scientific">Microbacterium album</name>
    <dbReference type="NCBI Taxonomy" id="2053191"/>
    <lineage>
        <taxon>Bacteria</taxon>
        <taxon>Bacillati</taxon>
        <taxon>Actinomycetota</taxon>
        <taxon>Actinomycetes</taxon>
        <taxon>Micrococcales</taxon>
        <taxon>Microbacteriaceae</taxon>
        <taxon>Microbacterium</taxon>
    </lineage>
</organism>
<evidence type="ECO:0000259" key="3">
    <source>
        <dbReference type="Pfam" id="PF13462"/>
    </source>
</evidence>
<comment type="caution">
    <text evidence="4">The sequence shown here is derived from an EMBL/GenBank/DDBJ whole genome shotgun (WGS) entry which is preliminary data.</text>
</comment>
<feature type="region of interest" description="Disordered" evidence="1">
    <location>
        <begin position="1"/>
        <end position="25"/>
    </location>
</feature>
<protein>
    <recommendedName>
        <fullName evidence="3">Thioredoxin-like fold domain-containing protein</fullName>
    </recommendedName>
</protein>
<gene>
    <name evidence="4" type="ORF">GCM10010921_17900</name>
</gene>
<dbReference type="InterPro" id="IPR012336">
    <property type="entry name" value="Thioredoxin-like_fold"/>
</dbReference>
<feature type="compositionally biased region" description="Basic and acidic residues" evidence="1">
    <location>
        <begin position="10"/>
        <end position="24"/>
    </location>
</feature>
<dbReference type="SUPFAM" id="SSF52833">
    <property type="entry name" value="Thioredoxin-like"/>
    <property type="match status" value="1"/>
</dbReference>
<feature type="region of interest" description="Disordered" evidence="1">
    <location>
        <begin position="287"/>
        <end position="312"/>
    </location>
</feature>
<dbReference type="Pfam" id="PF13462">
    <property type="entry name" value="Thioredoxin_4"/>
    <property type="match status" value="1"/>
</dbReference>
<keyword evidence="5" id="KW-1185">Reference proteome</keyword>
<reference evidence="4" key="1">
    <citation type="journal article" date="2014" name="Int. J. Syst. Evol. Microbiol.">
        <title>Complete genome sequence of Corynebacterium casei LMG S-19264T (=DSM 44701T), isolated from a smear-ripened cheese.</title>
        <authorList>
            <consortium name="US DOE Joint Genome Institute (JGI-PGF)"/>
            <person name="Walter F."/>
            <person name="Albersmeier A."/>
            <person name="Kalinowski J."/>
            <person name="Ruckert C."/>
        </authorList>
    </citation>
    <scope>NUCLEOTIDE SEQUENCE</scope>
    <source>
        <strain evidence="4">CGMCC 1.15794</strain>
    </source>
</reference>
<name>A0A917IH89_9MICO</name>